<name>A0ABD1MFE2_9FABA</name>
<sequence>MHLLCDVAERSRYGVCGSGNYRDTAAGGDLRQYSDALANTVNMLKYIEQHPHVFGQEGLEERS</sequence>
<keyword evidence="2" id="KW-1185">Reference proteome</keyword>
<dbReference type="EMBL" id="JBGMDY010000005">
    <property type="protein sequence ID" value="KAL2334526.1"/>
    <property type="molecule type" value="Genomic_DNA"/>
</dbReference>
<comment type="caution">
    <text evidence="1">The sequence shown here is derived from an EMBL/GenBank/DDBJ whole genome shotgun (WGS) entry which is preliminary data.</text>
</comment>
<reference evidence="1 2" key="1">
    <citation type="submission" date="2024-08" db="EMBL/GenBank/DDBJ databases">
        <title>Insights into the chromosomal genome structure of Flemingia macrophylla.</title>
        <authorList>
            <person name="Ding Y."/>
            <person name="Zhao Y."/>
            <person name="Bi W."/>
            <person name="Wu M."/>
            <person name="Zhao G."/>
            <person name="Gong Y."/>
            <person name="Li W."/>
            <person name="Zhang P."/>
        </authorList>
    </citation>
    <scope>NUCLEOTIDE SEQUENCE [LARGE SCALE GENOMIC DNA]</scope>
    <source>
        <strain evidence="1">DYQJB</strain>
        <tissue evidence="1">Leaf</tissue>
    </source>
</reference>
<dbReference type="Proteomes" id="UP001603857">
    <property type="component" value="Unassembled WGS sequence"/>
</dbReference>
<gene>
    <name evidence="1" type="ORF">Fmac_015739</name>
</gene>
<protein>
    <submittedName>
        <fullName evidence="1">Uncharacterized protein</fullName>
    </submittedName>
</protein>
<dbReference type="AlphaFoldDB" id="A0ABD1MFE2"/>
<organism evidence="1 2">
    <name type="scientific">Flemingia macrophylla</name>
    <dbReference type="NCBI Taxonomy" id="520843"/>
    <lineage>
        <taxon>Eukaryota</taxon>
        <taxon>Viridiplantae</taxon>
        <taxon>Streptophyta</taxon>
        <taxon>Embryophyta</taxon>
        <taxon>Tracheophyta</taxon>
        <taxon>Spermatophyta</taxon>
        <taxon>Magnoliopsida</taxon>
        <taxon>eudicotyledons</taxon>
        <taxon>Gunneridae</taxon>
        <taxon>Pentapetalae</taxon>
        <taxon>rosids</taxon>
        <taxon>fabids</taxon>
        <taxon>Fabales</taxon>
        <taxon>Fabaceae</taxon>
        <taxon>Papilionoideae</taxon>
        <taxon>50 kb inversion clade</taxon>
        <taxon>NPAAA clade</taxon>
        <taxon>indigoferoid/millettioid clade</taxon>
        <taxon>Phaseoleae</taxon>
        <taxon>Flemingia</taxon>
    </lineage>
</organism>
<accession>A0ABD1MFE2</accession>
<evidence type="ECO:0000313" key="2">
    <source>
        <dbReference type="Proteomes" id="UP001603857"/>
    </source>
</evidence>
<proteinExistence type="predicted"/>
<evidence type="ECO:0000313" key="1">
    <source>
        <dbReference type="EMBL" id="KAL2334526.1"/>
    </source>
</evidence>